<dbReference type="Pfam" id="PF00956">
    <property type="entry name" value="NAP"/>
    <property type="match status" value="1"/>
</dbReference>
<feature type="region of interest" description="Disordered" evidence="4">
    <location>
        <begin position="205"/>
        <end position="273"/>
    </location>
</feature>
<dbReference type="InterPro" id="IPR037231">
    <property type="entry name" value="NAP-like_sf"/>
</dbReference>
<comment type="caution">
    <text evidence="5">The sequence shown here is derived from an EMBL/GenBank/DDBJ whole genome shotgun (WGS) entry which is preliminary data.</text>
</comment>
<protein>
    <submittedName>
        <fullName evidence="5">Uncharacterized protein</fullName>
    </submittedName>
</protein>
<dbReference type="GO" id="GO:0005634">
    <property type="term" value="C:nucleus"/>
    <property type="evidence" value="ECO:0007669"/>
    <property type="project" value="InterPro"/>
</dbReference>
<gene>
    <name evidence="5" type="ORF">HAZT_HAZT003648</name>
</gene>
<evidence type="ECO:0000256" key="2">
    <source>
        <dbReference type="RuleBase" id="RU003876"/>
    </source>
</evidence>
<reference evidence="5" key="1">
    <citation type="submission" date="2014-08" db="EMBL/GenBank/DDBJ databases">
        <authorList>
            <person name="Murali S."/>
            <person name="Richards S."/>
            <person name="Bandaranaike D."/>
            <person name="Bellair M."/>
            <person name="Blankenburg K."/>
            <person name="Chao H."/>
            <person name="Dinh H."/>
            <person name="Doddapaneni H."/>
            <person name="Dugan-Rocha S."/>
            <person name="Elkadiri S."/>
            <person name="Gnanaolivu R."/>
            <person name="Hughes D."/>
            <person name="Lee S."/>
            <person name="Li M."/>
            <person name="Ming W."/>
            <person name="Munidasa M."/>
            <person name="Muniz J."/>
            <person name="Nguyen L."/>
            <person name="Osuji N."/>
            <person name="Pu L.-L."/>
            <person name="Puazo M."/>
            <person name="Skinner E."/>
            <person name="Qu C."/>
            <person name="Quiroz J."/>
            <person name="Raj R."/>
            <person name="Weissenberger G."/>
            <person name="Xin Y."/>
            <person name="Zou X."/>
            <person name="Han Y."/>
            <person name="Worley K."/>
            <person name="Muzny D."/>
            <person name="Gibbs R."/>
        </authorList>
    </citation>
    <scope>NUCLEOTIDE SEQUENCE</scope>
    <source>
        <strain evidence="5">HAZT.00-mixed</strain>
        <tissue evidence="5">Whole organism</tissue>
    </source>
</reference>
<dbReference type="GO" id="GO:0006334">
    <property type="term" value="P:nucleosome assembly"/>
    <property type="evidence" value="ECO:0007669"/>
    <property type="project" value="InterPro"/>
</dbReference>
<feature type="coiled-coil region" evidence="3">
    <location>
        <begin position="21"/>
        <end position="48"/>
    </location>
</feature>
<evidence type="ECO:0000313" key="5">
    <source>
        <dbReference type="EMBL" id="KAA0184202.1"/>
    </source>
</evidence>
<dbReference type="Proteomes" id="UP000711488">
    <property type="component" value="Unassembled WGS sequence"/>
</dbReference>
<reference evidence="5" key="3">
    <citation type="submission" date="2019-06" db="EMBL/GenBank/DDBJ databases">
        <authorList>
            <person name="Poynton C."/>
            <person name="Hasenbein S."/>
            <person name="Benoit J.B."/>
            <person name="Sepulveda M.S."/>
            <person name="Poelchau M.F."/>
            <person name="Murali S.C."/>
            <person name="Chen S."/>
            <person name="Glastad K.M."/>
            <person name="Werren J.H."/>
            <person name="Vineis J.H."/>
            <person name="Bowen J.L."/>
            <person name="Friedrich M."/>
            <person name="Jones J."/>
            <person name="Robertson H.M."/>
            <person name="Feyereisen R."/>
            <person name="Mechler-Hickson A."/>
            <person name="Mathers N."/>
            <person name="Lee C.E."/>
            <person name="Colbourne J.K."/>
            <person name="Biales A."/>
            <person name="Johnston J.S."/>
            <person name="Wellborn G.A."/>
            <person name="Rosendale A.J."/>
            <person name="Cridge A.G."/>
            <person name="Munoz-Torres M.C."/>
            <person name="Bain P.A."/>
            <person name="Manny A.R."/>
            <person name="Major K.M."/>
            <person name="Lambert F.N."/>
            <person name="Vulpe C.D."/>
            <person name="Tuck P."/>
            <person name="Blalock B.J."/>
            <person name="Lin Y.-Y."/>
            <person name="Smith M.E."/>
            <person name="Ochoa-Acuna H."/>
            <person name="Chen M.-J.M."/>
            <person name="Childers C.P."/>
            <person name="Qu J."/>
            <person name="Dugan S."/>
            <person name="Lee S.L."/>
            <person name="Chao H."/>
            <person name="Dinh H."/>
            <person name="Han Y."/>
            <person name="Doddapaneni H."/>
            <person name="Worley K.C."/>
            <person name="Muzny D.M."/>
            <person name="Gibbs R.A."/>
            <person name="Richards S."/>
        </authorList>
    </citation>
    <scope>NUCLEOTIDE SEQUENCE</scope>
    <source>
        <strain evidence="5">HAZT.00-mixed</strain>
        <tissue evidence="5">Whole organism</tissue>
    </source>
</reference>
<evidence type="ECO:0000256" key="4">
    <source>
        <dbReference type="SAM" id="MobiDB-lite"/>
    </source>
</evidence>
<dbReference type="SUPFAM" id="SSF143113">
    <property type="entry name" value="NAP-like"/>
    <property type="match status" value="1"/>
</dbReference>
<dbReference type="PANTHER" id="PTHR11875">
    <property type="entry name" value="TESTIS-SPECIFIC Y-ENCODED PROTEIN"/>
    <property type="match status" value="1"/>
</dbReference>
<evidence type="ECO:0000256" key="3">
    <source>
        <dbReference type="SAM" id="Coils"/>
    </source>
</evidence>
<accession>A0A6A0GRF2</accession>
<name>A0A6A0GRF2_HYAAZ</name>
<dbReference type="Gene3D" id="3.30.1120.90">
    <property type="entry name" value="Nucleosome assembly protein"/>
    <property type="match status" value="1"/>
</dbReference>
<feature type="compositionally biased region" description="Acidic residues" evidence="4">
    <location>
        <begin position="253"/>
        <end position="266"/>
    </location>
</feature>
<keyword evidence="3" id="KW-0175">Coiled coil</keyword>
<sequence>MPNKPVYKLDDSFSREYDVATQKALEDIDICQNEIDQLIEKANEEEEECLHHLTKLDVEEFDDIKSGYRINFYFDTNPYFSNDVLTKEFHLGSSGDPTSQSTTINWKEGHNLLSKFEEQLQKNGGSSASSSRGKKRPLETRSFFRWFTDHGDPSSDDIAEQVPVIIVNQLLATRRPQHLLTCSCAAQVIKDDIWPNPLHYFLVPDIEVENGDEEEDDGEDGEDEEEGIEEDDDEEEEEEEDDDEEENARAAEQDDAGGEKEDEGDANEANSKT</sequence>
<dbReference type="InterPro" id="IPR002164">
    <property type="entry name" value="NAP_family"/>
</dbReference>
<proteinExistence type="inferred from homology"/>
<dbReference type="AlphaFoldDB" id="A0A6A0GRF2"/>
<organism evidence="5">
    <name type="scientific">Hyalella azteca</name>
    <name type="common">Amphipod</name>
    <dbReference type="NCBI Taxonomy" id="294128"/>
    <lineage>
        <taxon>Eukaryota</taxon>
        <taxon>Metazoa</taxon>
        <taxon>Ecdysozoa</taxon>
        <taxon>Arthropoda</taxon>
        <taxon>Crustacea</taxon>
        <taxon>Multicrustacea</taxon>
        <taxon>Malacostraca</taxon>
        <taxon>Eumalacostraca</taxon>
        <taxon>Peracarida</taxon>
        <taxon>Amphipoda</taxon>
        <taxon>Senticaudata</taxon>
        <taxon>Talitrida</taxon>
        <taxon>Talitroidea</taxon>
        <taxon>Hyalellidae</taxon>
        <taxon>Hyalella</taxon>
    </lineage>
</organism>
<evidence type="ECO:0000256" key="1">
    <source>
        <dbReference type="ARBA" id="ARBA00009947"/>
    </source>
</evidence>
<dbReference type="EMBL" id="JQDR03017115">
    <property type="protein sequence ID" value="KAA0184202.1"/>
    <property type="molecule type" value="Genomic_DNA"/>
</dbReference>
<feature type="compositionally biased region" description="Acidic residues" evidence="4">
    <location>
        <begin position="206"/>
        <end position="246"/>
    </location>
</feature>
<reference evidence="5" key="2">
    <citation type="journal article" date="2018" name="Environ. Sci. Technol.">
        <title>The Toxicogenome of Hyalella azteca: A Model for Sediment Ecotoxicology and Evolutionary Toxicology.</title>
        <authorList>
            <person name="Poynton H.C."/>
            <person name="Hasenbein S."/>
            <person name="Benoit J.B."/>
            <person name="Sepulveda M.S."/>
            <person name="Poelchau M.F."/>
            <person name="Hughes D.S.T."/>
            <person name="Murali S.C."/>
            <person name="Chen S."/>
            <person name="Glastad K.M."/>
            <person name="Goodisman M.A.D."/>
            <person name="Werren J.H."/>
            <person name="Vineis J.H."/>
            <person name="Bowen J.L."/>
            <person name="Friedrich M."/>
            <person name="Jones J."/>
            <person name="Robertson H.M."/>
            <person name="Feyereisen R."/>
            <person name="Mechler-Hickson A."/>
            <person name="Mathers N."/>
            <person name="Lee C.E."/>
            <person name="Colbourne J.K."/>
            <person name="Biales A."/>
            <person name="Johnston J.S."/>
            <person name="Wellborn G.A."/>
            <person name="Rosendale A.J."/>
            <person name="Cridge A.G."/>
            <person name="Munoz-Torres M.C."/>
            <person name="Bain P.A."/>
            <person name="Manny A.R."/>
            <person name="Major K.M."/>
            <person name="Lambert F.N."/>
            <person name="Vulpe C.D."/>
            <person name="Tuck P."/>
            <person name="Blalock B.J."/>
            <person name="Lin Y.Y."/>
            <person name="Smith M.E."/>
            <person name="Ochoa-Acuna H."/>
            <person name="Chen M.M."/>
            <person name="Childers C.P."/>
            <person name="Qu J."/>
            <person name="Dugan S."/>
            <person name="Lee S.L."/>
            <person name="Chao H."/>
            <person name="Dinh H."/>
            <person name="Han Y."/>
            <person name="Doddapaneni H."/>
            <person name="Worley K.C."/>
            <person name="Muzny D.M."/>
            <person name="Gibbs R.A."/>
            <person name="Richards S."/>
        </authorList>
    </citation>
    <scope>NUCLEOTIDE SEQUENCE</scope>
    <source>
        <strain evidence="5">HAZT.00-mixed</strain>
        <tissue evidence="5">Whole organism</tissue>
    </source>
</reference>
<dbReference type="OrthoDB" id="19419at2759"/>
<comment type="similarity">
    <text evidence="1 2">Belongs to the nucleosome assembly protein (NAP) family.</text>
</comment>